<name>A0A164ABN3_9BRAD</name>
<dbReference type="Proteomes" id="UP000076574">
    <property type="component" value="Unassembled WGS sequence"/>
</dbReference>
<proteinExistence type="predicted"/>
<evidence type="ECO:0000313" key="1">
    <source>
        <dbReference type="EMBL" id="KZD24559.1"/>
    </source>
</evidence>
<reference evidence="1 2" key="1">
    <citation type="submission" date="2016-03" db="EMBL/GenBank/DDBJ databases">
        <title>Microsymbionts genomes from the relict species Vavilovia formosa (Stev.) Fed.</title>
        <authorList>
            <person name="Kopat V."/>
            <person name="Chirak E."/>
            <person name="Kimeklis A."/>
            <person name="Andronov E."/>
        </authorList>
    </citation>
    <scope>NUCLEOTIDE SEQUENCE [LARGE SCALE GENOMIC DNA]</scope>
    <source>
        <strain evidence="1 2">Vaf07</strain>
    </source>
</reference>
<dbReference type="AlphaFoldDB" id="A0A164ABN3"/>
<keyword evidence="2" id="KW-1185">Reference proteome</keyword>
<dbReference type="EMBL" id="LVYV01000003">
    <property type="protein sequence ID" value="KZD24559.1"/>
    <property type="molecule type" value="Genomic_DNA"/>
</dbReference>
<gene>
    <name evidence="1" type="ORF">A4A58_22090</name>
</gene>
<sequence length="75" mass="8300">MTKTSSQRLVVCLDNDGYAASLERRKIYVALPDAEAEKNSLLRIIDESGEDYLYPKSLFGPISLQQAVKKAVLAP</sequence>
<protein>
    <submittedName>
        <fullName evidence="1">Uncharacterized protein</fullName>
    </submittedName>
</protein>
<dbReference type="OrthoDB" id="5569763at2"/>
<comment type="caution">
    <text evidence="1">The sequence shown here is derived from an EMBL/GenBank/DDBJ whole genome shotgun (WGS) entry which is preliminary data.</text>
</comment>
<evidence type="ECO:0000313" key="2">
    <source>
        <dbReference type="Proteomes" id="UP000076574"/>
    </source>
</evidence>
<dbReference type="RefSeq" id="WP_068730870.1">
    <property type="nucleotide sequence ID" value="NZ_LVYV01000003.1"/>
</dbReference>
<organism evidence="1 2">
    <name type="scientific">Tardiphaga robiniae</name>
    <dbReference type="NCBI Taxonomy" id="943830"/>
    <lineage>
        <taxon>Bacteria</taxon>
        <taxon>Pseudomonadati</taxon>
        <taxon>Pseudomonadota</taxon>
        <taxon>Alphaproteobacteria</taxon>
        <taxon>Hyphomicrobiales</taxon>
        <taxon>Nitrobacteraceae</taxon>
        <taxon>Tardiphaga</taxon>
    </lineage>
</organism>
<accession>A0A164ABN3</accession>